<comment type="caution">
    <text evidence="2">The sequence shown here is derived from an EMBL/GenBank/DDBJ whole genome shotgun (WGS) entry which is preliminary data.</text>
</comment>
<feature type="transmembrane region" description="Helical" evidence="1">
    <location>
        <begin position="69"/>
        <end position="87"/>
    </location>
</feature>
<gene>
    <name evidence="2" type="ORF">CKO31_03995</name>
</gene>
<dbReference type="InterPro" id="IPR005133">
    <property type="entry name" value="PhaG_MnhG_YufB"/>
</dbReference>
<dbReference type="Proteomes" id="UP000748752">
    <property type="component" value="Unassembled WGS sequence"/>
</dbReference>
<dbReference type="PANTHER" id="PTHR34703:SF1">
    <property type="entry name" value="ANTIPORTER SUBUNIT MNHG2-RELATED"/>
    <property type="match status" value="1"/>
</dbReference>
<evidence type="ECO:0000313" key="2">
    <source>
        <dbReference type="EMBL" id="MBK1629917.1"/>
    </source>
</evidence>
<reference evidence="2 3" key="1">
    <citation type="journal article" date="2020" name="Microorganisms">
        <title>Osmotic Adaptation and Compatible Solute Biosynthesis of Phototrophic Bacteria as Revealed from Genome Analyses.</title>
        <authorList>
            <person name="Imhoff J.F."/>
            <person name="Rahn T."/>
            <person name="Kunzel S."/>
            <person name="Keller A."/>
            <person name="Neulinger S.C."/>
        </authorList>
    </citation>
    <scope>NUCLEOTIDE SEQUENCE [LARGE SCALE GENOMIC DNA]</scope>
    <source>
        <strain evidence="2 3">DSM 6210</strain>
    </source>
</reference>
<evidence type="ECO:0000256" key="1">
    <source>
        <dbReference type="SAM" id="Phobius"/>
    </source>
</evidence>
<dbReference type="EMBL" id="NRRV01000006">
    <property type="protein sequence ID" value="MBK1629917.1"/>
    <property type="molecule type" value="Genomic_DNA"/>
</dbReference>
<keyword evidence="1" id="KW-0812">Transmembrane</keyword>
<sequence length="114" mass="11576">MLIELTVAALLLLGAGFALVGSIALARLPDFYTRLHGPTKATTLGVGATLLASALYLGSDGAGDTPRELLVLVFLFATAPVSAQLLASAARHLAVKSLAPPPEDAADSDVDDGH</sequence>
<keyword evidence="1" id="KW-1133">Transmembrane helix</keyword>
<name>A0ABS1CDD8_9GAMM</name>
<organism evidence="2 3">
    <name type="scientific">Thiohalocapsa halophila</name>
    <dbReference type="NCBI Taxonomy" id="69359"/>
    <lineage>
        <taxon>Bacteria</taxon>
        <taxon>Pseudomonadati</taxon>
        <taxon>Pseudomonadota</taxon>
        <taxon>Gammaproteobacteria</taxon>
        <taxon>Chromatiales</taxon>
        <taxon>Chromatiaceae</taxon>
        <taxon>Thiohalocapsa</taxon>
    </lineage>
</organism>
<evidence type="ECO:0000313" key="3">
    <source>
        <dbReference type="Proteomes" id="UP000748752"/>
    </source>
</evidence>
<dbReference type="RefSeq" id="WP_200234278.1">
    <property type="nucleotide sequence ID" value="NZ_NRRV01000006.1"/>
</dbReference>
<keyword evidence="3" id="KW-1185">Reference proteome</keyword>
<dbReference type="NCBIfam" id="NF009316">
    <property type="entry name" value="PRK12674.1-5"/>
    <property type="match status" value="1"/>
</dbReference>
<dbReference type="Pfam" id="PF03334">
    <property type="entry name" value="PhaG_MnhG_YufB"/>
    <property type="match status" value="1"/>
</dbReference>
<protein>
    <submittedName>
        <fullName evidence="2">Na+/H+ antiporter subunit G</fullName>
    </submittedName>
</protein>
<dbReference type="NCBIfam" id="TIGR01300">
    <property type="entry name" value="CPA3_mnhG_phaG"/>
    <property type="match status" value="1"/>
</dbReference>
<accession>A0ABS1CDD8</accession>
<feature type="transmembrane region" description="Helical" evidence="1">
    <location>
        <begin position="6"/>
        <end position="26"/>
    </location>
</feature>
<proteinExistence type="predicted"/>
<keyword evidence="1" id="KW-0472">Membrane</keyword>
<feature type="transmembrane region" description="Helical" evidence="1">
    <location>
        <begin position="38"/>
        <end position="57"/>
    </location>
</feature>
<dbReference type="PANTHER" id="PTHR34703">
    <property type="entry name" value="ANTIPORTER SUBUNIT MNHG2-RELATED"/>
    <property type="match status" value="1"/>
</dbReference>